<protein>
    <recommendedName>
        <fullName evidence="6">Cobalt-zinc-cadmium resistance protein CzcC</fullName>
    </recommendedName>
</protein>
<dbReference type="PANTHER" id="PTHR30203:SF24">
    <property type="entry name" value="BLR4935 PROTEIN"/>
    <property type="match status" value="1"/>
</dbReference>
<feature type="region of interest" description="Disordered" evidence="2">
    <location>
        <begin position="531"/>
        <end position="554"/>
    </location>
</feature>
<evidence type="ECO:0008006" key="6">
    <source>
        <dbReference type="Google" id="ProtNLM"/>
    </source>
</evidence>
<feature type="chain" id="PRO_5013046948" description="Cobalt-zinc-cadmium resistance protein CzcC" evidence="3">
    <location>
        <begin position="23"/>
        <end position="554"/>
    </location>
</feature>
<evidence type="ECO:0000256" key="1">
    <source>
        <dbReference type="ARBA" id="ARBA00007613"/>
    </source>
</evidence>
<accession>A0A1U7CVP6</accession>
<evidence type="ECO:0000256" key="3">
    <source>
        <dbReference type="SAM" id="SignalP"/>
    </source>
</evidence>
<evidence type="ECO:0000256" key="2">
    <source>
        <dbReference type="SAM" id="MobiDB-lite"/>
    </source>
</evidence>
<dbReference type="InterPro" id="IPR003423">
    <property type="entry name" value="OMP_efflux"/>
</dbReference>
<dbReference type="EMBL" id="CP019082">
    <property type="protein sequence ID" value="APW62968.1"/>
    <property type="molecule type" value="Genomic_DNA"/>
</dbReference>
<dbReference type="PANTHER" id="PTHR30203">
    <property type="entry name" value="OUTER MEMBRANE CATION EFFLUX PROTEIN"/>
    <property type="match status" value="1"/>
</dbReference>
<dbReference type="Gene3D" id="1.20.1600.10">
    <property type="entry name" value="Outer membrane efflux proteins (OEP)"/>
    <property type="match status" value="1"/>
</dbReference>
<dbReference type="Proteomes" id="UP000186309">
    <property type="component" value="Chromosome"/>
</dbReference>
<feature type="region of interest" description="Disordered" evidence="2">
    <location>
        <begin position="21"/>
        <end position="90"/>
    </location>
</feature>
<keyword evidence="5" id="KW-1185">Reference proteome</keyword>
<comment type="similarity">
    <text evidence="1">Belongs to the outer membrane factor (OMF) (TC 1.B.17) family.</text>
</comment>
<dbReference type="GO" id="GO:0015562">
    <property type="term" value="F:efflux transmembrane transporter activity"/>
    <property type="evidence" value="ECO:0007669"/>
    <property type="project" value="InterPro"/>
</dbReference>
<dbReference type="SUPFAM" id="SSF56954">
    <property type="entry name" value="Outer membrane efflux proteins (OEP)"/>
    <property type="match status" value="1"/>
</dbReference>
<dbReference type="Pfam" id="PF02321">
    <property type="entry name" value="OEP"/>
    <property type="match status" value="1"/>
</dbReference>
<evidence type="ECO:0000313" key="5">
    <source>
        <dbReference type="Proteomes" id="UP000186309"/>
    </source>
</evidence>
<proteinExistence type="inferred from homology"/>
<gene>
    <name evidence="4" type="ORF">BSF38_04526</name>
</gene>
<dbReference type="AlphaFoldDB" id="A0A1U7CVP6"/>
<sequence length="554" mass="59876">MRRILGPMVFGLVASVGTLATADAPDGDPSPPPTAANPSPRRLFERFRRPQTAPPTAPTPAATPPVRPRPPVDAPVRRVQTTPGDVGIPNAPALVMPTPFASPAPPVGHQSVSLQAALYGALTGNPDLVALREGNPAAASAEAVEVARRFPTTLNPTLWIDYRPISLIPRETFGTGAGGGGSSKNGSFYHNGGNYLYLSLRQPVELGHQTTHRYHIAKAAYDSLQWTVLQAELTALVQTYRFFQTAAYNRERTRVAEELASFNDKLLESLQRRLEANQVTAADVALARVESRAARQLVKAARQTYVVALTDLRNQIGVPETAGTVEPLGEFTLPTYVPEVDEQLMIQTALQNRPDIHAARAFARGADASVRLAKADRIPTPVIGPEWEIDEVGVQYVGLVFISPLPIVNNGTPLVKQREAEHRRAHVALQQVQQRAVSQVRASVAKWNGARELVNESAGLIDELAQEVSVLERLFQAGQSDLTKLMQARQRLIQLQNAQLDAVWQATQAQADLLLAIGTPTMIRGMLAQAQHDATPGPDSAVPPIFETAPPPPN</sequence>
<dbReference type="STRING" id="1387353.BSF38_04526"/>
<feature type="signal peptide" evidence="3">
    <location>
        <begin position="1"/>
        <end position="22"/>
    </location>
</feature>
<reference evidence="5" key="1">
    <citation type="submission" date="2016-12" db="EMBL/GenBank/DDBJ databases">
        <title>Comparative genomics of four Isosphaeraceae planctomycetes: a common pool of plasmids and glycoside hydrolase genes.</title>
        <authorList>
            <person name="Ivanova A."/>
        </authorList>
    </citation>
    <scope>NUCLEOTIDE SEQUENCE [LARGE SCALE GENOMIC DNA]</scope>
    <source>
        <strain evidence="5">PX4</strain>
    </source>
</reference>
<dbReference type="KEGG" id="pbor:BSF38_04526"/>
<keyword evidence="3" id="KW-0732">Signal</keyword>
<dbReference type="InterPro" id="IPR010131">
    <property type="entry name" value="MdtP/NodT-like"/>
</dbReference>
<name>A0A1U7CVP6_9BACT</name>
<organism evidence="4 5">
    <name type="scientific">Paludisphaera borealis</name>
    <dbReference type="NCBI Taxonomy" id="1387353"/>
    <lineage>
        <taxon>Bacteria</taxon>
        <taxon>Pseudomonadati</taxon>
        <taxon>Planctomycetota</taxon>
        <taxon>Planctomycetia</taxon>
        <taxon>Isosphaerales</taxon>
        <taxon>Isosphaeraceae</taxon>
        <taxon>Paludisphaera</taxon>
    </lineage>
</organism>
<evidence type="ECO:0000313" key="4">
    <source>
        <dbReference type="EMBL" id="APW62968.1"/>
    </source>
</evidence>
<feature type="compositionally biased region" description="Pro residues" evidence="2">
    <location>
        <begin position="52"/>
        <end position="73"/>
    </location>
</feature>